<proteinExistence type="predicted"/>
<gene>
    <name evidence="1" type="ORF">HAX54_010255</name>
</gene>
<comment type="caution">
    <text evidence="1">The sequence shown here is derived from an EMBL/GenBank/DDBJ whole genome shotgun (WGS) entry which is preliminary data.</text>
</comment>
<protein>
    <submittedName>
        <fullName evidence="1">Uncharacterized protein</fullName>
    </submittedName>
</protein>
<evidence type="ECO:0000313" key="1">
    <source>
        <dbReference type="EMBL" id="MCD7451239.1"/>
    </source>
</evidence>
<reference evidence="1 2" key="1">
    <citation type="journal article" date="2021" name="BMC Genomics">
        <title>Datura genome reveals duplications of psychoactive alkaloid biosynthetic genes and high mutation rate following tissue culture.</title>
        <authorList>
            <person name="Rajewski A."/>
            <person name="Carter-House D."/>
            <person name="Stajich J."/>
            <person name="Litt A."/>
        </authorList>
    </citation>
    <scope>NUCLEOTIDE SEQUENCE [LARGE SCALE GENOMIC DNA]</scope>
    <source>
        <strain evidence="1">AR-01</strain>
    </source>
</reference>
<sequence>MLQEVTNHAIPSVFPSLPSSTIKRFKECPSHLTFLLAFVPHPPMSGEEALLKVITVLDQLLQLEHSGKLDPRLSWRQNCQIIFIWTECKLHRGDDVLHKVWRLSVQTIPVPLIVLKHSEDPDLVLPGIICCAVQGSTRLWMMSQSESRQ</sequence>
<dbReference type="Proteomes" id="UP000823775">
    <property type="component" value="Unassembled WGS sequence"/>
</dbReference>
<keyword evidence="2" id="KW-1185">Reference proteome</keyword>
<evidence type="ECO:0000313" key="2">
    <source>
        <dbReference type="Proteomes" id="UP000823775"/>
    </source>
</evidence>
<accession>A0ABS8S055</accession>
<name>A0ABS8S055_DATST</name>
<dbReference type="EMBL" id="JACEIK010000156">
    <property type="protein sequence ID" value="MCD7451239.1"/>
    <property type="molecule type" value="Genomic_DNA"/>
</dbReference>
<organism evidence="1 2">
    <name type="scientific">Datura stramonium</name>
    <name type="common">Jimsonweed</name>
    <name type="synonym">Common thornapple</name>
    <dbReference type="NCBI Taxonomy" id="4076"/>
    <lineage>
        <taxon>Eukaryota</taxon>
        <taxon>Viridiplantae</taxon>
        <taxon>Streptophyta</taxon>
        <taxon>Embryophyta</taxon>
        <taxon>Tracheophyta</taxon>
        <taxon>Spermatophyta</taxon>
        <taxon>Magnoliopsida</taxon>
        <taxon>eudicotyledons</taxon>
        <taxon>Gunneridae</taxon>
        <taxon>Pentapetalae</taxon>
        <taxon>asterids</taxon>
        <taxon>lamiids</taxon>
        <taxon>Solanales</taxon>
        <taxon>Solanaceae</taxon>
        <taxon>Solanoideae</taxon>
        <taxon>Datureae</taxon>
        <taxon>Datura</taxon>
    </lineage>
</organism>